<evidence type="ECO:0000313" key="16">
    <source>
        <dbReference type="Proteomes" id="UP000095281"/>
    </source>
</evidence>
<dbReference type="InterPro" id="IPR036940">
    <property type="entry name" value="PI3/4_kinase_cat_sf"/>
</dbReference>
<dbReference type="PROSITE" id="PS51546">
    <property type="entry name" value="PI3K_RBD"/>
    <property type="match status" value="1"/>
</dbReference>
<dbReference type="InterPro" id="IPR001263">
    <property type="entry name" value="PI3K_accessory_dom"/>
</dbReference>
<comment type="catalytic activity">
    <reaction evidence="7">
        <text>a 1,2-diacyl-sn-glycero-3-phospho-(1D-myo-inositol 4-phosphate) + ATP = a 1,2-diacyl-sn-glycero-3-phospho-(1D-myo-inositol-3,4-bisphosphate) + ADP + H(+)</text>
        <dbReference type="Rhea" id="RHEA:18373"/>
        <dbReference type="ChEBI" id="CHEBI:15378"/>
        <dbReference type="ChEBI" id="CHEBI:30616"/>
        <dbReference type="ChEBI" id="CHEBI:57658"/>
        <dbReference type="ChEBI" id="CHEBI:58178"/>
        <dbReference type="ChEBI" id="CHEBI:456216"/>
        <dbReference type="EC" id="2.7.1.154"/>
    </reaction>
    <physiologicalReaction direction="left-to-right" evidence="7">
        <dbReference type="Rhea" id="RHEA:18374"/>
    </physiologicalReaction>
</comment>
<dbReference type="SUPFAM" id="SSF48371">
    <property type="entry name" value="ARM repeat"/>
    <property type="match status" value="1"/>
</dbReference>
<dbReference type="InterPro" id="IPR001683">
    <property type="entry name" value="PX_dom"/>
</dbReference>
<dbReference type="SMART" id="SM00145">
    <property type="entry name" value="PI3Ka"/>
    <property type="match status" value="1"/>
</dbReference>
<dbReference type="Gene3D" id="3.30.1520.10">
    <property type="entry name" value="Phox-like domain"/>
    <property type="match status" value="1"/>
</dbReference>
<dbReference type="InterPro" id="IPR000341">
    <property type="entry name" value="PI3K_Ras-bd_dom"/>
</dbReference>
<evidence type="ECO:0000256" key="1">
    <source>
        <dbReference type="ARBA" id="ARBA00022679"/>
    </source>
</evidence>
<evidence type="ECO:0000259" key="10">
    <source>
        <dbReference type="PROSITE" id="PS50004"/>
    </source>
</evidence>
<evidence type="ECO:0000256" key="7">
    <source>
        <dbReference type="ARBA" id="ARBA00029297"/>
    </source>
</evidence>
<feature type="domain" description="PIK helical" evidence="13">
    <location>
        <begin position="734"/>
        <end position="912"/>
    </location>
</feature>
<protein>
    <submittedName>
        <fullName evidence="17">Phosphatidylinositol-4-phosphate 3-kinase</fullName>
    </submittedName>
</protein>
<evidence type="ECO:0000313" key="17">
    <source>
        <dbReference type="WBParaSite" id="MhA1_Contig310.frz3.gene24"/>
    </source>
</evidence>
<keyword evidence="4" id="KW-0067">ATP-binding</keyword>
<feature type="domain" description="PI3K-RBD" evidence="14">
    <location>
        <begin position="325"/>
        <end position="427"/>
    </location>
</feature>
<evidence type="ECO:0000256" key="9">
    <source>
        <dbReference type="SAM" id="MobiDB-lite"/>
    </source>
</evidence>
<proteinExistence type="inferred from homology"/>
<dbReference type="SMART" id="SM00312">
    <property type="entry name" value="PX"/>
    <property type="match status" value="1"/>
</dbReference>
<dbReference type="GO" id="GO:0005942">
    <property type="term" value="C:phosphatidylinositol 3-kinase complex"/>
    <property type="evidence" value="ECO:0007669"/>
    <property type="project" value="TreeGrafter"/>
</dbReference>
<dbReference type="PROSITE" id="PS50004">
    <property type="entry name" value="C2"/>
    <property type="match status" value="1"/>
</dbReference>
<keyword evidence="2" id="KW-0547">Nucleotide-binding</keyword>
<dbReference type="Gene3D" id="1.10.1070.11">
    <property type="entry name" value="Phosphatidylinositol 3-/4-kinase, catalytic domain"/>
    <property type="match status" value="1"/>
</dbReference>
<dbReference type="Proteomes" id="UP000095281">
    <property type="component" value="Unplaced"/>
</dbReference>
<dbReference type="SUPFAM" id="SSF56112">
    <property type="entry name" value="Protein kinase-like (PK-like)"/>
    <property type="match status" value="1"/>
</dbReference>
<evidence type="ECO:0000259" key="14">
    <source>
        <dbReference type="PROSITE" id="PS51546"/>
    </source>
</evidence>
<keyword evidence="16" id="KW-1185">Reference proteome</keyword>
<accession>A0A1I8BLS0</accession>
<name>A0A1I8BLS0_MELHA</name>
<dbReference type="GO" id="GO:0035091">
    <property type="term" value="F:phosphatidylinositol binding"/>
    <property type="evidence" value="ECO:0007669"/>
    <property type="project" value="InterPro"/>
</dbReference>
<dbReference type="GO" id="GO:0035005">
    <property type="term" value="F:1-phosphatidylinositol-4-phosphate 3-kinase activity"/>
    <property type="evidence" value="ECO:0007669"/>
    <property type="project" value="UniProtKB-EC"/>
</dbReference>
<dbReference type="PANTHER" id="PTHR10048:SF14">
    <property type="entry name" value="LD28067P"/>
    <property type="match status" value="1"/>
</dbReference>
<dbReference type="WBParaSite" id="MhA1_Contig310.frz3.gene24">
    <property type="protein sequence ID" value="MhA1_Contig310.frz3.gene24"/>
    <property type="gene ID" value="MhA1_Contig310.frz3.gene24"/>
</dbReference>
<dbReference type="GO" id="GO:0005886">
    <property type="term" value="C:plasma membrane"/>
    <property type="evidence" value="ECO:0007669"/>
    <property type="project" value="TreeGrafter"/>
</dbReference>
<dbReference type="GO" id="GO:0048015">
    <property type="term" value="P:phosphatidylinositol-mediated signaling"/>
    <property type="evidence" value="ECO:0007669"/>
    <property type="project" value="TreeGrafter"/>
</dbReference>
<dbReference type="GO" id="GO:0016303">
    <property type="term" value="F:1-phosphatidylinositol-3-kinase activity"/>
    <property type="evidence" value="ECO:0007669"/>
    <property type="project" value="UniProtKB-EC"/>
</dbReference>
<dbReference type="PROSITE" id="PS00916">
    <property type="entry name" value="PI3_4_KINASE_2"/>
    <property type="match status" value="1"/>
</dbReference>
<comment type="similarity">
    <text evidence="8">Belongs to the PI3/PI4-kinase family.</text>
</comment>
<feature type="compositionally biased region" description="Basic and acidic residues" evidence="9">
    <location>
        <begin position="232"/>
        <end position="249"/>
    </location>
</feature>
<dbReference type="Pfam" id="PF00168">
    <property type="entry name" value="C2"/>
    <property type="match status" value="1"/>
</dbReference>
<keyword evidence="1" id="KW-0808">Transferase</keyword>
<dbReference type="InterPro" id="IPR042236">
    <property type="entry name" value="PI3K_accessory_sf"/>
</dbReference>
<evidence type="ECO:0000259" key="13">
    <source>
        <dbReference type="PROSITE" id="PS51545"/>
    </source>
</evidence>
<dbReference type="InterPro" id="IPR000008">
    <property type="entry name" value="C2_dom"/>
</dbReference>
<dbReference type="Pfam" id="PF00613">
    <property type="entry name" value="PI3Ka"/>
    <property type="match status" value="1"/>
</dbReference>
<dbReference type="PROSITE" id="PS50290">
    <property type="entry name" value="PI3_4_KINASE_3"/>
    <property type="match status" value="1"/>
</dbReference>
<reference evidence="17" key="1">
    <citation type="submission" date="2016-11" db="UniProtKB">
        <authorList>
            <consortium name="WormBaseParasite"/>
        </authorList>
    </citation>
    <scope>IDENTIFICATION</scope>
</reference>
<evidence type="ECO:0000256" key="3">
    <source>
        <dbReference type="ARBA" id="ARBA00022777"/>
    </source>
</evidence>
<dbReference type="Pfam" id="PF00787">
    <property type="entry name" value="PX"/>
    <property type="match status" value="1"/>
</dbReference>
<dbReference type="InterPro" id="IPR011009">
    <property type="entry name" value="Kinase-like_dom_sf"/>
</dbReference>
<evidence type="ECO:0000259" key="11">
    <source>
        <dbReference type="PROSITE" id="PS50195"/>
    </source>
</evidence>
<dbReference type="InterPro" id="IPR035892">
    <property type="entry name" value="C2_domain_sf"/>
</dbReference>
<dbReference type="PROSITE" id="PS50195">
    <property type="entry name" value="PX"/>
    <property type="match status" value="1"/>
</dbReference>
<dbReference type="InterPro" id="IPR018936">
    <property type="entry name" value="PI3/4_kinase_CS"/>
</dbReference>
<organism evidence="16 17">
    <name type="scientific">Meloidogyne hapla</name>
    <name type="common">Root-knot nematode worm</name>
    <dbReference type="NCBI Taxonomy" id="6305"/>
    <lineage>
        <taxon>Eukaryota</taxon>
        <taxon>Metazoa</taxon>
        <taxon>Ecdysozoa</taxon>
        <taxon>Nematoda</taxon>
        <taxon>Chromadorea</taxon>
        <taxon>Rhabditida</taxon>
        <taxon>Tylenchina</taxon>
        <taxon>Tylenchomorpha</taxon>
        <taxon>Tylenchoidea</taxon>
        <taxon>Meloidogynidae</taxon>
        <taxon>Meloidogyninae</taxon>
        <taxon>Meloidogyne</taxon>
    </lineage>
</organism>
<keyword evidence="5" id="KW-0443">Lipid metabolism</keyword>
<comment type="catalytic activity">
    <reaction evidence="6">
        <text>a 1,2-diacyl-sn-glycero-3-phospho-(1D-myo-inositol) + ATP = a 1,2-diacyl-sn-glycero-3-phospho-(1D-myo-inositol-3-phosphate) + ADP + H(+)</text>
        <dbReference type="Rhea" id="RHEA:12709"/>
        <dbReference type="ChEBI" id="CHEBI:15378"/>
        <dbReference type="ChEBI" id="CHEBI:30616"/>
        <dbReference type="ChEBI" id="CHEBI:57880"/>
        <dbReference type="ChEBI" id="CHEBI:58088"/>
        <dbReference type="ChEBI" id="CHEBI:456216"/>
        <dbReference type="EC" id="2.7.1.137"/>
    </reaction>
    <physiologicalReaction direction="left-to-right" evidence="6">
        <dbReference type="Rhea" id="RHEA:12710"/>
    </physiologicalReaction>
</comment>
<dbReference type="InterPro" id="IPR002420">
    <property type="entry name" value="PI3K-type_C2_dom"/>
</dbReference>
<evidence type="ECO:0000259" key="15">
    <source>
        <dbReference type="PROSITE" id="PS51547"/>
    </source>
</evidence>
<dbReference type="Gene3D" id="3.10.20.90">
    <property type="entry name" value="Phosphatidylinositol 3-kinase Catalytic Subunit, Chain A, domain 1"/>
    <property type="match status" value="1"/>
</dbReference>
<sequence length="1555" mass="179586">MSDHELELVLEYSRQTYLKEQAERKEKEEKSEEDVDLMIIENPEVLEKDRKIKQIKQMLYAKKEPVDSYQNGPLSPVHYLPQSPCFIQPQYTGQIFPFVSTAKYSNQQFQLPSTSTAIHFEQQFLPSNSFSVPNSPDFWSNNFIQPTPLSVMNSNLLNPLAIQTDVNTPEKNSSNSSSSLKIPFQNGDLIDLQSPMKASSLTIEEFDPLYKKLQKSEMENEEKAQENVNSNIKKEIKNNSEDNSNKCVDEPPAYKSNKIQPQQHQQRLLCCDDFNTRQELACDFYKEKQLLYERSPRIRTCSKNENQLKDVFFLAPVLDYFVTPVDTIKLHVHQDDTWPRDTPEELQSFELACAVKKTSDEILLEVLLRLLSQEDIQRNEGQIPLNDYALKVFGTDEFLVPDAPIGKNLFVAQFLAGGKDVDLEVGRKILPKIKTNNRLISRTISTNQTMNEELFKNLVQNLTKHLTNCLADPEDKKLRQPVLQSIKLLTNKTNNVQPSELVSAIDLFYSANNLNSLNEAVNFIITSLIHLFRAYCCSSLADFSINTDPLGLVESSTIRDSALCNEKLLISVESAHNLPTSWKALYKSFYLEMHLMYGPNSFGFCKSLPKQIVNKHGFKFVPFQLWNDFDIYIPYLPREVQICFILRGVPVVGEECSTPNELFGSTNNSLIAPHYLSNEHLNSMNNNSNNEKRLAFANLPFFLLQGPLLVPMHQMNNDTVHPWGPRPLINDSDEIILLVKALEYDYRIRFPMDITPSEVLTKDDRELLWSERHFLHQFPSALPLVLSSATWGTYNLGNIYALLKKWMPLPPIIALELLLPNFQDRYVREYAIKSIKLASSEFIFNLITQFVEALRFETFEDSALALFLLEHSTKDRRFALELFWQLQTRIQDVKSPSFASRCKLLQKMLLDLGIPSLEDEIAFQQQFLDKIDKISLIVKECAEHLATKTLRKELYQFSDVFDFSNLRIPIATSFCCKSLSVRAGDDLRQDAVVTQLVRVMNDIWLSEQLDLRMISFRCMPTGKDKGLIELVPNCRTIKEIQEQMGTGVKAVYENIVLLNWLGKHNPSEFQYKAALENFRRSCAGWCVATYILGIGDRHNDNIMLTTTGHMFHIDFGKYMGDKQMAGIFSRDRVPFVFTKEMAFAINGGQNTTENFQRFVDECCEAFNLLRKNRPILLNMIRFLSCSDIPGMSMESVDYVENNLMLDMNDVQAKVLFTQKLEESLQSWFPRLNFLAHTIAQFKGNPLQIFGVSKVDDMNRLSFISEIYTEKNDGRIDSVVVSSYDKWLENSKKVYMYKLLVRRVNENVPTEIYRSYQEFEELRLKLCYRFSIRAIPSLSQTVTILGRTNVREVAIRRVPELQVFLQKLFKLSDEVAHCDLVYTFLHPLFRDTEPESRKINGMPDILPDSNFQCQVLLRLTLFDQSDLRIFVGHARNLPLVSRDQSPDSYVKTYLRWGAEDDSLLFTPRYWKRKTRVVKNTQNPTYNEEICYSLKDVLLHGVSVTEIALDVSIWHSGNLKVKFPLCETRIRLNQMVECEKDKKGVEKLESWFSMTIN</sequence>
<dbReference type="OMA" id="QMAAGFR"/>
<dbReference type="SMART" id="SM00239">
    <property type="entry name" value="C2"/>
    <property type="match status" value="1"/>
</dbReference>
<keyword evidence="3" id="KW-0418">Kinase</keyword>
<dbReference type="GO" id="GO:0005524">
    <property type="term" value="F:ATP binding"/>
    <property type="evidence" value="ECO:0007669"/>
    <property type="project" value="UniProtKB-KW"/>
</dbReference>
<dbReference type="InterPro" id="IPR016024">
    <property type="entry name" value="ARM-type_fold"/>
</dbReference>
<dbReference type="SUPFAM" id="SSF49562">
    <property type="entry name" value="C2 domain (Calcium/lipid-binding domain, CaLB)"/>
    <property type="match status" value="1"/>
</dbReference>
<dbReference type="SMART" id="SM00146">
    <property type="entry name" value="PI3Kc"/>
    <property type="match status" value="1"/>
</dbReference>
<dbReference type="InterPro" id="IPR029071">
    <property type="entry name" value="Ubiquitin-like_domsf"/>
</dbReference>
<dbReference type="InterPro" id="IPR000403">
    <property type="entry name" value="PI3/4_kinase_cat_dom"/>
</dbReference>
<evidence type="ECO:0000256" key="5">
    <source>
        <dbReference type="ARBA" id="ARBA00023098"/>
    </source>
</evidence>
<feature type="region of interest" description="Disordered" evidence="9">
    <location>
        <begin position="217"/>
        <end position="250"/>
    </location>
</feature>
<evidence type="ECO:0000256" key="8">
    <source>
        <dbReference type="PROSITE-ProRule" id="PRU00880"/>
    </source>
</evidence>
<feature type="domain" description="PX" evidence="11">
    <location>
        <begin position="1274"/>
        <end position="1391"/>
    </location>
</feature>
<dbReference type="FunFam" id="1.10.1070.11:FF:000001">
    <property type="entry name" value="Phosphatidylinositol 4,5-bisphosphate 3-kinase catalytic subunit"/>
    <property type="match status" value="1"/>
</dbReference>
<evidence type="ECO:0000256" key="6">
    <source>
        <dbReference type="ARBA" id="ARBA00023985"/>
    </source>
</evidence>
<evidence type="ECO:0000256" key="4">
    <source>
        <dbReference type="ARBA" id="ARBA00022840"/>
    </source>
</evidence>
<feature type="domain" description="C2" evidence="10">
    <location>
        <begin position="1404"/>
        <end position="1550"/>
    </location>
</feature>
<feature type="domain" description="C2 PI3K-type" evidence="15">
    <location>
        <begin position="564"/>
        <end position="745"/>
    </location>
</feature>
<evidence type="ECO:0000256" key="2">
    <source>
        <dbReference type="ARBA" id="ARBA00022741"/>
    </source>
</evidence>
<dbReference type="PROSITE" id="PS51545">
    <property type="entry name" value="PIK_HELICAL"/>
    <property type="match status" value="1"/>
</dbReference>
<evidence type="ECO:0000259" key="12">
    <source>
        <dbReference type="PROSITE" id="PS50290"/>
    </source>
</evidence>
<dbReference type="GO" id="GO:0043491">
    <property type="term" value="P:phosphatidylinositol 3-kinase/protein kinase B signal transduction"/>
    <property type="evidence" value="ECO:0007669"/>
    <property type="project" value="TreeGrafter"/>
</dbReference>
<dbReference type="Gene3D" id="1.25.40.70">
    <property type="entry name" value="Phosphatidylinositol 3-kinase, accessory domain (PIK)"/>
    <property type="match status" value="1"/>
</dbReference>
<dbReference type="InterPro" id="IPR015433">
    <property type="entry name" value="PI3/4_kinase"/>
</dbReference>
<dbReference type="CDD" id="cd00864">
    <property type="entry name" value="PI3Ka"/>
    <property type="match status" value="1"/>
</dbReference>
<dbReference type="Pfam" id="PF00794">
    <property type="entry name" value="PI3K_rbd"/>
    <property type="match status" value="1"/>
</dbReference>
<dbReference type="PANTHER" id="PTHR10048">
    <property type="entry name" value="PHOSPHATIDYLINOSITOL KINASE"/>
    <property type="match status" value="1"/>
</dbReference>
<dbReference type="Pfam" id="PF00454">
    <property type="entry name" value="PI3_PI4_kinase"/>
    <property type="match status" value="1"/>
</dbReference>
<dbReference type="SUPFAM" id="SSF64268">
    <property type="entry name" value="PX domain"/>
    <property type="match status" value="1"/>
</dbReference>
<dbReference type="GO" id="GO:0016477">
    <property type="term" value="P:cell migration"/>
    <property type="evidence" value="ECO:0007669"/>
    <property type="project" value="TreeGrafter"/>
</dbReference>
<dbReference type="SUPFAM" id="SSF54236">
    <property type="entry name" value="Ubiquitin-like"/>
    <property type="match status" value="1"/>
</dbReference>
<dbReference type="SMART" id="SM00144">
    <property type="entry name" value="PI3K_rbd"/>
    <property type="match status" value="1"/>
</dbReference>
<feature type="domain" description="PI3K/PI4K catalytic" evidence="12">
    <location>
        <begin position="956"/>
        <end position="1228"/>
    </location>
</feature>
<dbReference type="PROSITE" id="PS51547">
    <property type="entry name" value="C2_PI3K"/>
    <property type="match status" value="1"/>
</dbReference>
<dbReference type="Gene3D" id="2.60.40.150">
    <property type="entry name" value="C2 domain"/>
    <property type="match status" value="2"/>
</dbReference>
<dbReference type="Gene3D" id="3.30.1010.10">
    <property type="entry name" value="Phosphatidylinositol 3-kinase Catalytic Subunit, Chain A, domain 4"/>
    <property type="match status" value="1"/>
</dbReference>
<dbReference type="GO" id="GO:0005737">
    <property type="term" value="C:cytoplasm"/>
    <property type="evidence" value="ECO:0007669"/>
    <property type="project" value="TreeGrafter"/>
</dbReference>
<dbReference type="InterPro" id="IPR036871">
    <property type="entry name" value="PX_dom_sf"/>
</dbReference>
<dbReference type="SMART" id="SM00142">
    <property type="entry name" value="PI3K_C2"/>
    <property type="match status" value="1"/>
</dbReference>